<proteinExistence type="predicted"/>
<gene>
    <name evidence="1" type="ORF">Airi02_013600</name>
</gene>
<protein>
    <submittedName>
        <fullName evidence="1">Uncharacterized protein</fullName>
    </submittedName>
</protein>
<evidence type="ECO:0000313" key="1">
    <source>
        <dbReference type="EMBL" id="GLY83430.1"/>
    </source>
</evidence>
<evidence type="ECO:0000313" key="2">
    <source>
        <dbReference type="Proteomes" id="UP001165074"/>
    </source>
</evidence>
<dbReference type="AlphaFoldDB" id="A0A9W6RWS7"/>
<accession>A0A9W6RWS7</accession>
<dbReference type="RefSeq" id="WP_285567734.1">
    <property type="nucleotide sequence ID" value="NZ_BSTK01000002.1"/>
</dbReference>
<dbReference type="EMBL" id="BSTK01000002">
    <property type="protein sequence ID" value="GLY83430.1"/>
    <property type="molecule type" value="Genomic_DNA"/>
</dbReference>
<dbReference type="SUPFAM" id="SSF160424">
    <property type="entry name" value="BH3703-like"/>
    <property type="match status" value="1"/>
</dbReference>
<name>A0A9W6RWS7_9ACTN</name>
<dbReference type="InterPro" id="IPR036170">
    <property type="entry name" value="YezG-like_sf"/>
</dbReference>
<reference evidence="1" key="1">
    <citation type="submission" date="2023-03" db="EMBL/GenBank/DDBJ databases">
        <title>Actinoallomurus iriomotensis NBRC 103684.</title>
        <authorList>
            <person name="Ichikawa N."/>
            <person name="Sato H."/>
            <person name="Tonouchi N."/>
        </authorList>
    </citation>
    <scope>NUCLEOTIDE SEQUENCE</scope>
    <source>
        <strain evidence="1">NBRC 103684</strain>
    </source>
</reference>
<keyword evidence="2" id="KW-1185">Reference proteome</keyword>
<comment type="caution">
    <text evidence="1">The sequence shown here is derived from an EMBL/GenBank/DDBJ whole genome shotgun (WGS) entry which is preliminary data.</text>
</comment>
<sequence length="252" mass="28107">MPTLSIERQEEILREIAKELIEGLRPDWSQAILTWSGVVSGGAASALRVRDAEGRDRGDDLPQGVSGLCGSLKNGMYRPGAGTWFTMTFTLSADGTYTTRFDYDGEPEVAGFRPEHYAREVARFPRDPEHVPGWLKAVLDRVPNFYAAVYAEPGERYEDEIGPHLGEMAGAFKDEGWSLGPGEFDGEWEFSTGWARLETMSRYGLIRMAGTIEPGRWDDLVAFFTRQDWNFGASLYEGEEIVANVDPRTPPA</sequence>
<dbReference type="Proteomes" id="UP001165074">
    <property type="component" value="Unassembled WGS sequence"/>
</dbReference>
<organism evidence="1 2">
    <name type="scientific">Actinoallomurus iriomotensis</name>
    <dbReference type="NCBI Taxonomy" id="478107"/>
    <lineage>
        <taxon>Bacteria</taxon>
        <taxon>Bacillati</taxon>
        <taxon>Actinomycetota</taxon>
        <taxon>Actinomycetes</taxon>
        <taxon>Streptosporangiales</taxon>
        <taxon>Thermomonosporaceae</taxon>
        <taxon>Actinoallomurus</taxon>
    </lineage>
</organism>